<evidence type="ECO:0000313" key="4">
    <source>
        <dbReference type="EMBL" id="PNS19583.1"/>
    </source>
</evidence>
<name>A0A2K1QXF0_9PEZI</name>
<dbReference type="GO" id="GO:0005886">
    <property type="term" value="C:plasma membrane"/>
    <property type="evidence" value="ECO:0007669"/>
    <property type="project" value="TreeGrafter"/>
</dbReference>
<dbReference type="GO" id="GO:0005634">
    <property type="term" value="C:nucleus"/>
    <property type="evidence" value="ECO:0007669"/>
    <property type="project" value="TreeGrafter"/>
</dbReference>
<dbReference type="PANTHER" id="PTHR10502">
    <property type="entry name" value="ANNEXIN"/>
    <property type="match status" value="1"/>
</dbReference>
<gene>
    <name evidence="4" type="ORF">CAC42_7427</name>
</gene>
<dbReference type="Gene3D" id="1.10.220.10">
    <property type="entry name" value="Annexin"/>
    <property type="match status" value="3"/>
</dbReference>
<proteinExistence type="predicted"/>
<dbReference type="SUPFAM" id="SSF47874">
    <property type="entry name" value="Annexin"/>
    <property type="match status" value="1"/>
</dbReference>
<reference evidence="4 5" key="1">
    <citation type="submission" date="2017-06" db="EMBL/GenBank/DDBJ databases">
        <title>Draft genome sequence of a variant of Elsinoe murrayae.</title>
        <authorList>
            <person name="Cheng Q."/>
        </authorList>
    </citation>
    <scope>NUCLEOTIDE SEQUENCE [LARGE SCALE GENOMIC DNA]</scope>
    <source>
        <strain evidence="4 5">CQ-2017a</strain>
    </source>
</reference>
<dbReference type="InterPro" id="IPR037104">
    <property type="entry name" value="Annexin_sf"/>
</dbReference>
<feature type="region of interest" description="Disordered" evidence="3">
    <location>
        <begin position="228"/>
        <end position="276"/>
    </location>
</feature>
<feature type="compositionally biased region" description="Basic and acidic residues" evidence="3">
    <location>
        <begin position="124"/>
        <end position="140"/>
    </location>
</feature>
<dbReference type="STRING" id="2082308.A0A2K1QXF0"/>
<evidence type="ECO:0000256" key="2">
    <source>
        <dbReference type="ARBA" id="ARBA00023216"/>
    </source>
</evidence>
<dbReference type="OrthoDB" id="2134400at2759"/>
<evidence type="ECO:0000256" key="3">
    <source>
        <dbReference type="SAM" id="MobiDB-lite"/>
    </source>
</evidence>
<dbReference type="InterPro" id="IPR018502">
    <property type="entry name" value="Annexin_repeat"/>
</dbReference>
<dbReference type="AlphaFoldDB" id="A0A2K1QXF0"/>
<comment type="caution">
    <text evidence="4">The sequence shown here is derived from an EMBL/GenBank/DDBJ whole genome shotgun (WGS) entry which is preliminary data.</text>
</comment>
<feature type="region of interest" description="Disordered" evidence="3">
    <location>
        <begin position="1"/>
        <end position="158"/>
    </location>
</feature>
<keyword evidence="5" id="KW-1185">Reference proteome</keyword>
<dbReference type="GO" id="GO:0005544">
    <property type="term" value="F:calcium-dependent phospholipid binding"/>
    <property type="evidence" value="ECO:0007669"/>
    <property type="project" value="InterPro"/>
</dbReference>
<dbReference type="GO" id="GO:0005737">
    <property type="term" value="C:cytoplasm"/>
    <property type="evidence" value="ECO:0007669"/>
    <property type="project" value="TreeGrafter"/>
</dbReference>
<organism evidence="4 5">
    <name type="scientific">Sphaceloma murrayae</name>
    <dbReference type="NCBI Taxonomy" id="2082308"/>
    <lineage>
        <taxon>Eukaryota</taxon>
        <taxon>Fungi</taxon>
        <taxon>Dikarya</taxon>
        <taxon>Ascomycota</taxon>
        <taxon>Pezizomycotina</taxon>
        <taxon>Dothideomycetes</taxon>
        <taxon>Dothideomycetidae</taxon>
        <taxon>Myriangiales</taxon>
        <taxon>Elsinoaceae</taxon>
        <taxon>Sphaceloma</taxon>
    </lineage>
</organism>
<feature type="compositionally biased region" description="Polar residues" evidence="3">
    <location>
        <begin position="141"/>
        <end position="158"/>
    </location>
</feature>
<sequence>MPGSFDNDPVMPFPRDSMLSGGANDKRSPYPPAIPSGGGVPYPTSSLFPDPNHFDITGASEREHLEDSLAFGHNPYHDTTREDPHRAHKGRQDTAYEYSPPSKGIPSPNSFYGAPPKSTSAHPEPPRRTASYEDSRDRSATLDSHYTPTASHLMPSTQQAQVVNFTPGGRPRASSNLTPAMDRLAINGGPSMHSGGLPPPSPLLEAYRGTYQSVSPMMAPMASLSDSDFSDFDLQPQAKDMKSSKSSSSSKSKHGSSKSKSSSSKEKSSKDKDKKRVTLYDATSDASAIYKSLSHTHSSHISTDTITSILPVLTHDQILQLRKEYKSIAKVNGKGVNLSKHLKLKLTGNYGKACYVTALGRWESEGYWASFFYQSANSNRELIIESLMGRTNAEVRAIKEEFRDKRYGDDLKKMVERELRADKFRAAVLMVLEEKRQEETDVWGPEAVRRDVLLMRQVMAMREGGESILLELVVKRSDAHLREVLRGYEVGTGANLARDALKRSGNLVGEVLAHILNGAINRPARDALLLRHAIQDIAEHNKDEELRYELLISRLVRFHWDKAHLERVKREYASKSGRTLEDDISTATKSDLRSFLKELCNPRT</sequence>
<evidence type="ECO:0000313" key="5">
    <source>
        <dbReference type="Proteomes" id="UP000243797"/>
    </source>
</evidence>
<accession>A0A2K1QXF0</accession>
<evidence type="ECO:0008006" key="6">
    <source>
        <dbReference type="Google" id="ProtNLM"/>
    </source>
</evidence>
<evidence type="ECO:0000256" key="1">
    <source>
        <dbReference type="ARBA" id="ARBA00022737"/>
    </source>
</evidence>
<keyword evidence="1" id="KW-0677">Repeat</keyword>
<dbReference type="PROSITE" id="PS51897">
    <property type="entry name" value="ANNEXIN_2"/>
    <property type="match status" value="1"/>
</dbReference>
<feature type="compositionally biased region" description="Basic and acidic residues" evidence="3">
    <location>
        <begin position="75"/>
        <end position="94"/>
    </location>
</feature>
<dbReference type="SMART" id="SM00335">
    <property type="entry name" value="ANX"/>
    <property type="match status" value="2"/>
</dbReference>
<dbReference type="EMBL" id="NKHZ01000031">
    <property type="protein sequence ID" value="PNS19583.1"/>
    <property type="molecule type" value="Genomic_DNA"/>
</dbReference>
<protein>
    <recommendedName>
        <fullName evidence="6">Annexin</fullName>
    </recommendedName>
</protein>
<keyword evidence="2" id="KW-0041">Annexin</keyword>
<dbReference type="GO" id="GO:0012506">
    <property type="term" value="C:vesicle membrane"/>
    <property type="evidence" value="ECO:0007669"/>
    <property type="project" value="TreeGrafter"/>
</dbReference>
<dbReference type="GO" id="GO:0001786">
    <property type="term" value="F:phosphatidylserine binding"/>
    <property type="evidence" value="ECO:0007669"/>
    <property type="project" value="TreeGrafter"/>
</dbReference>
<dbReference type="GO" id="GO:0005509">
    <property type="term" value="F:calcium ion binding"/>
    <property type="evidence" value="ECO:0007669"/>
    <property type="project" value="InterPro"/>
</dbReference>
<dbReference type="Proteomes" id="UP000243797">
    <property type="component" value="Unassembled WGS sequence"/>
</dbReference>
<dbReference type="PANTHER" id="PTHR10502:SF107">
    <property type="entry name" value="ANNEXIN ANXC4 (AFU_ORTHOLOGUE AFUA_3G07020)"/>
    <property type="match status" value="1"/>
</dbReference>
<dbReference type="InParanoid" id="A0A2K1QXF0"/>
<feature type="compositionally biased region" description="Basic and acidic residues" evidence="3">
    <location>
        <begin position="263"/>
        <end position="276"/>
    </location>
</feature>